<dbReference type="AlphaFoldDB" id="A0A2S2CV80"/>
<dbReference type="Gene3D" id="2.60.120.10">
    <property type="entry name" value="Jelly Rolls"/>
    <property type="match status" value="1"/>
</dbReference>
<dbReference type="InterPro" id="IPR052706">
    <property type="entry name" value="Membrane-Transporter-like"/>
</dbReference>
<dbReference type="OrthoDB" id="9769739at2"/>
<dbReference type="SMART" id="SM00100">
    <property type="entry name" value="cNMP"/>
    <property type="match status" value="1"/>
</dbReference>
<feature type="transmembrane region" description="Helical" evidence="5">
    <location>
        <begin position="408"/>
        <end position="439"/>
    </location>
</feature>
<dbReference type="Proteomes" id="UP000245629">
    <property type="component" value="Chromosome 3"/>
</dbReference>
<organism evidence="8 9">
    <name type="scientific">Azospirillum thermophilum</name>
    <dbReference type="NCBI Taxonomy" id="2202148"/>
    <lineage>
        <taxon>Bacteria</taxon>
        <taxon>Pseudomonadati</taxon>
        <taxon>Pseudomonadota</taxon>
        <taxon>Alphaproteobacteria</taxon>
        <taxon>Rhodospirillales</taxon>
        <taxon>Azospirillaceae</taxon>
        <taxon>Azospirillum</taxon>
    </lineage>
</organism>
<feature type="transmembrane region" description="Helical" evidence="5">
    <location>
        <begin position="142"/>
        <end position="161"/>
    </location>
</feature>
<name>A0A2S2CV80_9PROT</name>
<dbReference type="InterPro" id="IPR000595">
    <property type="entry name" value="cNMP-bd_dom"/>
</dbReference>
<keyword evidence="3 5" id="KW-1133">Transmembrane helix</keyword>
<evidence type="ECO:0000259" key="6">
    <source>
        <dbReference type="PROSITE" id="PS50042"/>
    </source>
</evidence>
<keyword evidence="2 5" id="KW-0812">Transmembrane</keyword>
<dbReference type="Pfam" id="PF00027">
    <property type="entry name" value="cNMP_binding"/>
    <property type="match status" value="1"/>
</dbReference>
<dbReference type="PANTHER" id="PTHR43310">
    <property type="entry name" value="SULFATE TRANSPORTER YBAR-RELATED"/>
    <property type="match status" value="1"/>
</dbReference>
<evidence type="ECO:0000256" key="1">
    <source>
        <dbReference type="ARBA" id="ARBA00004141"/>
    </source>
</evidence>
<dbReference type="PROSITE" id="PS00889">
    <property type="entry name" value="CNMP_BINDING_2"/>
    <property type="match status" value="1"/>
</dbReference>
<gene>
    <name evidence="8" type="ORF">DEW08_20055</name>
</gene>
<dbReference type="Gene3D" id="3.30.750.24">
    <property type="entry name" value="STAS domain"/>
    <property type="match status" value="1"/>
</dbReference>
<feature type="transmembrane region" description="Helical" evidence="5">
    <location>
        <begin position="21"/>
        <end position="44"/>
    </location>
</feature>
<dbReference type="InterPro" id="IPR014710">
    <property type="entry name" value="RmlC-like_jellyroll"/>
</dbReference>
<dbReference type="Pfam" id="PF00916">
    <property type="entry name" value="Sulfate_transp"/>
    <property type="match status" value="1"/>
</dbReference>
<feature type="transmembrane region" description="Helical" evidence="5">
    <location>
        <begin position="109"/>
        <end position="130"/>
    </location>
</feature>
<dbReference type="PROSITE" id="PS50042">
    <property type="entry name" value="CNMP_BINDING_3"/>
    <property type="match status" value="1"/>
</dbReference>
<dbReference type="InterPro" id="IPR018488">
    <property type="entry name" value="cNMP-bd_CS"/>
</dbReference>
<comment type="subcellular location">
    <subcellularLocation>
        <location evidence="1">Membrane</location>
        <topology evidence="1">Multi-pass membrane protein</topology>
    </subcellularLocation>
</comment>
<dbReference type="Pfam" id="PF01740">
    <property type="entry name" value="STAS"/>
    <property type="match status" value="1"/>
</dbReference>
<feature type="transmembrane region" description="Helical" evidence="5">
    <location>
        <begin position="181"/>
        <end position="200"/>
    </location>
</feature>
<dbReference type="PANTHER" id="PTHR43310:SF1">
    <property type="entry name" value="SULFATE TRANSPORTER YBAR-RELATED"/>
    <property type="match status" value="1"/>
</dbReference>
<keyword evidence="4 5" id="KW-0472">Membrane</keyword>
<feature type="transmembrane region" description="Helical" evidence="5">
    <location>
        <begin position="343"/>
        <end position="362"/>
    </location>
</feature>
<dbReference type="EMBL" id="CP029354">
    <property type="protein sequence ID" value="AWK88379.1"/>
    <property type="molecule type" value="Genomic_DNA"/>
</dbReference>
<dbReference type="CDD" id="cd00038">
    <property type="entry name" value="CAP_ED"/>
    <property type="match status" value="1"/>
</dbReference>
<evidence type="ECO:0000313" key="9">
    <source>
        <dbReference type="Proteomes" id="UP000245629"/>
    </source>
</evidence>
<evidence type="ECO:0000256" key="3">
    <source>
        <dbReference type="ARBA" id="ARBA00022989"/>
    </source>
</evidence>
<dbReference type="InterPro" id="IPR002645">
    <property type="entry name" value="STAS_dom"/>
</dbReference>
<dbReference type="SUPFAM" id="SSF51206">
    <property type="entry name" value="cAMP-binding domain-like"/>
    <property type="match status" value="1"/>
</dbReference>
<feature type="domain" description="STAS" evidence="7">
    <location>
        <begin position="477"/>
        <end position="580"/>
    </location>
</feature>
<feature type="transmembrane region" description="Helical" evidence="5">
    <location>
        <begin position="269"/>
        <end position="295"/>
    </location>
</feature>
<dbReference type="SUPFAM" id="SSF52091">
    <property type="entry name" value="SpoIIaa-like"/>
    <property type="match status" value="1"/>
</dbReference>
<evidence type="ECO:0000256" key="5">
    <source>
        <dbReference type="SAM" id="Phobius"/>
    </source>
</evidence>
<feature type="domain" description="Cyclic nucleotide-binding" evidence="6">
    <location>
        <begin position="605"/>
        <end position="700"/>
    </location>
</feature>
<dbReference type="RefSeq" id="WP_109330593.1">
    <property type="nucleotide sequence ID" value="NZ_CP029354.1"/>
</dbReference>
<dbReference type="InterPro" id="IPR018490">
    <property type="entry name" value="cNMP-bd_dom_sf"/>
</dbReference>
<proteinExistence type="predicted"/>
<evidence type="ECO:0000259" key="7">
    <source>
        <dbReference type="PROSITE" id="PS50801"/>
    </source>
</evidence>
<reference evidence="9" key="1">
    <citation type="submission" date="2018-05" db="EMBL/GenBank/DDBJ databases">
        <title>Azospirillum thermophila sp. nov., a novel isolated from hot spring.</title>
        <authorList>
            <person name="Zhao Z."/>
        </authorList>
    </citation>
    <scope>NUCLEOTIDE SEQUENCE [LARGE SCALE GENOMIC DNA]</scope>
    <source>
        <strain evidence="9">CFH 70021</strain>
    </source>
</reference>
<dbReference type="GO" id="GO:0016020">
    <property type="term" value="C:membrane"/>
    <property type="evidence" value="ECO:0007669"/>
    <property type="project" value="UniProtKB-SubCell"/>
</dbReference>
<dbReference type="InterPro" id="IPR036513">
    <property type="entry name" value="STAS_dom_sf"/>
</dbReference>
<dbReference type="PROSITE" id="PS50801">
    <property type="entry name" value="STAS"/>
    <property type="match status" value="1"/>
</dbReference>
<evidence type="ECO:0000256" key="2">
    <source>
        <dbReference type="ARBA" id="ARBA00022692"/>
    </source>
</evidence>
<evidence type="ECO:0000256" key="4">
    <source>
        <dbReference type="ARBA" id="ARBA00023136"/>
    </source>
</evidence>
<keyword evidence="9" id="KW-1185">Reference proteome</keyword>
<dbReference type="PROSITE" id="PS51257">
    <property type="entry name" value="PROKAR_LIPOPROTEIN"/>
    <property type="match status" value="1"/>
</dbReference>
<evidence type="ECO:0008006" key="10">
    <source>
        <dbReference type="Google" id="ProtNLM"/>
    </source>
</evidence>
<protein>
    <recommendedName>
        <fullName evidence="10">Cyclic nucleotide-binding protein</fullName>
    </recommendedName>
</protein>
<sequence>MRASTRDGRDRGWAGELTGGLVAALFVMPAVLGCGVIVFAPLGAAFQSQGIQAAFGATIAAALFRWLMGAGSLHVNAPRATQAALLAGLLGQAMHLADAGGFDAPAGVLLALPVLALGVAALFQLLLGALRLGDVLKFIPQPVVAGFVNGFALVILLQQLPNLLGLPEGTGLAALWSGNGAVNPWAFGLGALAVAGVWLLGDRLPGLPGPLIGLAAGTLAFQALATAIDPALLGVTVKAPPPGLPFAPSLEAVAGLINHPLSGLMLPSILATGVTLGIVSSIQSLLSAAAADALLRSRHDSSRELMTQGGANLVSSLLGGTVTGGSPLYTRVAVRNGACSDRANLFVGLGLLAAALGLGPLMERIPLSVMAGMVVITVMRPDDWTLQMVTLLRRQQTRATRIELLQNLAIVVTVALLVAMADVLVALAVGMALSVVVYLRRSAVSVLRRSYTGDRVHSQTGRSAADMELLERHGGAIAVMELHGPVFFGSAENLARNAEAMVEGRETLILDLGRVNDVESTGILVLRRLDERLAREGRTLLLAGMGKGRGLRRMLRDMGFDRPETEGRIHADLDGALAAAEDRLLARLAGGEAVEDELALRDHPSLLGLTEAQLDLLSLTARRVVFAPGDRILREGSTDNSQFFLVRGRVRVEKRAPDGEQTVRVGSIRSGAVFGEMAMLTGEPRSADVVADSPVVCYELTAEDVAMLDGLDPSISFLLLRNIAVELTGKIARMSRAVTMGDA</sequence>
<dbReference type="InterPro" id="IPR011547">
    <property type="entry name" value="SLC26A/SulP_dom"/>
</dbReference>
<accession>A0A2S2CV80</accession>
<dbReference type="KEGG" id="azz:DEW08_20055"/>
<dbReference type="CDD" id="cd07042">
    <property type="entry name" value="STAS_SulP_like_sulfate_transporter"/>
    <property type="match status" value="1"/>
</dbReference>
<feature type="transmembrane region" description="Helical" evidence="5">
    <location>
        <begin position="212"/>
        <end position="233"/>
    </location>
</feature>
<evidence type="ECO:0000313" key="8">
    <source>
        <dbReference type="EMBL" id="AWK88379.1"/>
    </source>
</evidence>